<feature type="region of interest" description="Disordered" evidence="6">
    <location>
        <begin position="126"/>
        <end position="147"/>
    </location>
</feature>
<comment type="subcellular location">
    <subcellularLocation>
        <location evidence="1">Cell projection</location>
    </subcellularLocation>
    <subcellularLocation>
        <location evidence="2">Cytoplasm</location>
    </subcellularLocation>
</comment>
<dbReference type="PANTHER" id="PTHR23005">
    <property type="entry name" value="RETINITIS PIGMENTOSA 1 PROTEIN"/>
    <property type="match status" value="1"/>
</dbReference>
<dbReference type="GO" id="GO:0005930">
    <property type="term" value="C:axoneme"/>
    <property type="evidence" value="ECO:0007669"/>
    <property type="project" value="TreeGrafter"/>
</dbReference>
<comment type="caution">
    <text evidence="8">The sequence shown here is derived from an EMBL/GenBank/DDBJ whole genome shotgun (WGS) entry which is preliminary data.</text>
</comment>
<dbReference type="GO" id="GO:0035556">
    <property type="term" value="P:intracellular signal transduction"/>
    <property type="evidence" value="ECO:0007669"/>
    <property type="project" value="InterPro"/>
</dbReference>
<evidence type="ECO:0000313" key="8">
    <source>
        <dbReference type="EMBL" id="TSO25135.1"/>
    </source>
</evidence>
<dbReference type="GO" id="GO:0035082">
    <property type="term" value="P:axoneme assembly"/>
    <property type="evidence" value="ECO:0007669"/>
    <property type="project" value="TreeGrafter"/>
</dbReference>
<feature type="compositionally biased region" description="Low complexity" evidence="6">
    <location>
        <begin position="1013"/>
        <end position="1028"/>
    </location>
</feature>
<evidence type="ECO:0000256" key="4">
    <source>
        <dbReference type="ARBA" id="ARBA00022737"/>
    </source>
</evidence>
<feature type="compositionally biased region" description="Polar residues" evidence="6">
    <location>
        <begin position="1182"/>
        <end position="1218"/>
    </location>
</feature>
<evidence type="ECO:0000256" key="3">
    <source>
        <dbReference type="ARBA" id="ARBA00022490"/>
    </source>
</evidence>
<feature type="region of interest" description="Disordered" evidence="6">
    <location>
        <begin position="428"/>
        <end position="451"/>
    </location>
</feature>
<proteinExistence type="predicted"/>
<reference evidence="8 9" key="1">
    <citation type="journal article" date="2019" name="Genome Biol. Evol.">
        <title>Whole-Genome Sequencing of the Giant Devil Catfish, Bagarius yarrelli.</title>
        <authorList>
            <person name="Jiang W."/>
            <person name="Lv Y."/>
            <person name="Cheng L."/>
            <person name="Yang K."/>
            <person name="Chao B."/>
            <person name="Wang X."/>
            <person name="Li Y."/>
            <person name="Pan X."/>
            <person name="You X."/>
            <person name="Zhang Y."/>
            <person name="Yang J."/>
            <person name="Li J."/>
            <person name="Zhang X."/>
            <person name="Liu S."/>
            <person name="Sun C."/>
            <person name="Yang J."/>
            <person name="Shi Q."/>
        </authorList>
    </citation>
    <scope>NUCLEOTIDE SEQUENCE [LARGE SCALE GENOMIC DNA]</scope>
    <source>
        <strain evidence="8">JWS20170419001</strain>
        <tissue evidence="8">Muscle</tissue>
    </source>
</reference>
<evidence type="ECO:0000313" key="9">
    <source>
        <dbReference type="Proteomes" id="UP000319801"/>
    </source>
</evidence>
<feature type="region of interest" description="Disordered" evidence="6">
    <location>
        <begin position="1637"/>
        <end position="1664"/>
    </location>
</feature>
<dbReference type="Gene3D" id="3.10.20.230">
    <property type="entry name" value="Doublecortin domain"/>
    <property type="match status" value="2"/>
</dbReference>
<feature type="region of interest" description="Disordered" evidence="6">
    <location>
        <begin position="838"/>
        <end position="928"/>
    </location>
</feature>
<dbReference type="EMBL" id="VCAZ01000065">
    <property type="protein sequence ID" value="TSO25135.1"/>
    <property type="molecule type" value="Genomic_DNA"/>
</dbReference>
<evidence type="ECO:0000256" key="5">
    <source>
        <dbReference type="ARBA" id="ARBA00023273"/>
    </source>
</evidence>
<feature type="compositionally biased region" description="Basic and acidic residues" evidence="6">
    <location>
        <begin position="1959"/>
        <end position="2012"/>
    </location>
</feature>
<dbReference type="SUPFAM" id="SSF89837">
    <property type="entry name" value="Doublecortin (DC)"/>
    <property type="match status" value="2"/>
</dbReference>
<feature type="region of interest" description="Disordered" evidence="6">
    <location>
        <begin position="639"/>
        <end position="658"/>
    </location>
</feature>
<dbReference type="PROSITE" id="PS50309">
    <property type="entry name" value="DC"/>
    <property type="match status" value="2"/>
</dbReference>
<dbReference type="GO" id="GO:0060041">
    <property type="term" value="P:retina development in camera-type eye"/>
    <property type="evidence" value="ECO:0007669"/>
    <property type="project" value="TreeGrafter"/>
</dbReference>
<feature type="domain" description="Doublecortin" evidence="7">
    <location>
        <begin position="154"/>
        <end position="233"/>
    </location>
</feature>
<evidence type="ECO:0000256" key="2">
    <source>
        <dbReference type="ARBA" id="ARBA00004496"/>
    </source>
</evidence>
<dbReference type="OrthoDB" id="9895813at2759"/>
<keyword evidence="9" id="KW-1185">Reference proteome</keyword>
<feature type="region of interest" description="Disordered" evidence="6">
    <location>
        <begin position="968"/>
        <end position="1034"/>
    </location>
</feature>
<gene>
    <name evidence="8" type="ORF">Baya_8758</name>
</gene>
<feature type="domain" description="Doublecortin" evidence="7">
    <location>
        <begin position="31"/>
        <end position="113"/>
    </location>
</feature>
<name>A0A556U927_BAGYA</name>
<keyword evidence="4" id="KW-0677">Repeat</keyword>
<sequence>MQSSGFSNACSQIRNDSLSHFSSVTTPTPAKRITFYKSGDNQFSGLRMPIHKRSFRCFDALLDDLSQKIPLPFGVRTITTPRGTHAIQSLEQLQDGACYVCSDRQYVKPIDMEVAGKQAAVWHHNYPLNTPRKPSRPDKLPARHSSHHYHRHPKRILLIKNSDPALRRSIVLSKKRTHSLHVFMEEISELMEYNVRKLYTLDGRKIDSMQSLMQCPSVLVCVGREPFNPLLLEHLRKNSEEKLPGIGVRPHSSIYSEGHDSKKNVNFKLETKKSIIHPRSDSSNKSTRFSLSSEKSHPNESGLTSGQLGCVTKEVVINDDVEKRVLVNKDGSLSVEMKVRFRLVSDETLQWSTKIKKLPTSTNECNSLQEEEPQCLHGTAVHSEPETNAECETEEGSSPKCHQMDFIESYCQNCCNHNQGYDIWKNPLHKEDGTRSSSHSPGSSDKIMHQKASVNRVYTVSRSSEEYLEHVVEKASSFQQTIQEGDTRLEYCSISRCCSRSEASTGTKNRNEPTDSCESNTGIMCYHNNHRKTDYAKIEHLSEVTQLAENLISATSNSSNIQSFKKDEKDDYDDLSPSVSRASQWCSEQNKPFKCLHCHSCQRLQHLHSSSVPPKVFSCSADTLKSKLYKSLYAAPEESIEGHSDSTDSPRPSLSKVSSRSQCCCSQCRDTTSLMESKIKSDLKESHHYAMFDDDSKMSNNSRHTQIKSENRSTSAMLINTCFSVMSTECPCCGGCGRLTSTIPTKFGHTPVKVAEEDGKIKPLPPEQSNKCAHCAQEEDPAGDPVQNRVQVNHACSQCALYNSKKSKKSNQHAYGTSCDAEMISKNNAYFGGGTKSTISGKSIESSNNDTPDNLTTSRQENQTSAQENIRATENVMQDFDTDTKERVPTSESTKTNPSNDSDQANKSKSNNIQDILTVSSPVSTSITDTCHEKKPLEKSSVLPCKNAKASVNLNACFDGEVESELNHTDMNKGQNTRQTTDDAKYSAQSSFSMASSTPESPVTAENNNQTLSVKSVNSKVSSKSTSSNKDHCSSFRCIPKVAHTSTGVGKPSASNGLLNEPLSPTSTASVSLGLGAEEQSEDLNEQIFDKPKCLPEEYTSEPSSLEHMLNLAMTRTPKRDKTAVSTCSAVTDKTQLCNVMEDTCKVPEVTSGTLTESITKPNIECKVEVQLLQNGDHRVPSTLSGSSGKSQKTSPSKNTSRIEINTNTDNGENNRTLSISGCSLQSIRNKRKSVASTTTGAATSKNQYTTKSKKNSFTKLEMKKVKKNSATSAISVKASKSDTKPSPRNKYANKSQVSRITPDSKGNSVLPHPPDLLGENNTDAKPDSRRSSLNTSDRNNVRKENQHIDKNFKNKKNSPTFQYKTEDHDKKALMPSCLPNASATDVVNDWLKNIPIDGTMYVMEDDFHEQHDTTLSHIPAVGEEECLQNRIRDHSKMPLPMVESEEIIGPKVADPVTKDENRICEAKLVSDETFQIIAANSDVSSKFIKRESLSNNCQSSIQVMKALLSPKLDRCNSLPEVSPTYGRKLSTSVKGLIDCLANLQMIDPDPKIYDKYAKIISTLQALWMNRSSETVQDQHNRKNNLAEDENNLRSSSGVDLSSGSLGSCKRSISGGLEKSEIAQGNTLIAEEKALSQNQGDGITGGESESSTPENINPSLVSSFPITPDIAERVRCSPEHEKLNKEALVDEGLKGTGDDAIQTNGHIKDIKEIDIPLSKRASENNRNVKTAVNKSIPAENYSSKTSTLSKKGELTKHISQDPDPVWVLGLLRKLEKQFMSHYANAIAEFKVRWDLTDNETLDIMISELKEEVHRRIQSTINRELQKIQSRAGKTPKPPISMLSRDSTARTEQRRRRLKGMQNKFINPSTSEDVNTASGTEFSDQRSEDEYCPCDKCVKQKMESRVGQYAEALKVAPVLKEFDLRKILQTKKDPPVTMPVQAKLHEHKDQLDDANSSSVQDKDNLDKQETNDAKEDSIIEHGKDGSWEEKKNDNNIKDADNVESLTEKEKHEVEEDLEDTLTERKEANEVYKTADEELAKENELPD</sequence>
<dbReference type="InterPro" id="IPR036572">
    <property type="entry name" value="Doublecortin_dom_sf"/>
</dbReference>
<feature type="region of interest" description="Disordered" evidence="6">
    <location>
        <begin position="1046"/>
        <end position="1069"/>
    </location>
</feature>
<feature type="compositionally biased region" description="Polar residues" evidence="6">
    <location>
        <begin position="890"/>
        <end position="928"/>
    </location>
</feature>
<feature type="region of interest" description="Disordered" evidence="6">
    <location>
        <begin position="1233"/>
        <end position="1363"/>
    </location>
</feature>
<protein>
    <submittedName>
        <fullName evidence="8">Retinitis pigmentosa 1-like 1 protein</fullName>
    </submittedName>
</protein>
<feature type="compositionally biased region" description="Polar residues" evidence="6">
    <location>
        <begin position="998"/>
        <end position="1012"/>
    </location>
</feature>
<evidence type="ECO:0000259" key="7">
    <source>
        <dbReference type="PROSITE" id="PS50309"/>
    </source>
</evidence>
<dbReference type="InterPro" id="IPR003533">
    <property type="entry name" value="Doublecortin_dom"/>
</dbReference>
<dbReference type="FunFam" id="3.10.20.230:FF:000006">
    <property type="entry name" value="Oxygen-regulated protein 1"/>
    <property type="match status" value="1"/>
</dbReference>
<dbReference type="Proteomes" id="UP000319801">
    <property type="component" value="Unassembled WGS sequence"/>
</dbReference>
<feature type="compositionally biased region" description="Basic and acidic residues" evidence="6">
    <location>
        <begin position="2020"/>
        <end position="2045"/>
    </location>
</feature>
<dbReference type="GO" id="GO:0042461">
    <property type="term" value="P:photoreceptor cell development"/>
    <property type="evidence" value="ECO:0007669"/>
    <property type="project" value="TreeGrafter"/>
</dbReference>
<feature type="region of interest" description="Disordered" evidence="6">
    <location>
        <begin position="1578"/>
        <end position="1606"/>
    </location>
</feature>
<feature type="compositionally biased region" description="Low complexity" evidence="6">
    <location>
        <begin position="1593"/>
        <end position="1606"/>
    </location>
</feature>
<feature type="region of interest" description="Disordered" evidence="6">
    <location>
        <begin position="1946"/>
        <end position="2045"/>
    </location>
</feature>
<evidence type="ECO:0000256" key="1">
    <source>
        <dbReference type="ARBA" id="ARBA00004316"/>
    </source>
</evidence>
<organism evidence="8 9">
    <name type="scientific">Bagarius yarrelli</name>
    <name type="common">Goonch</name>
    <name type="synonym">Bagrus yarrelli</name>
    <dbReference type="NCBI Taxonomy" id="175774"/>
    <lineage>
        <taxon>Eukaryota</taxon>
        <taxon>Metazoa</taxon>
        <taxon>Chordata</taxon>
        <taxon>Craniata</taxon>
        <taxon>Vertebrata</taxon>
        <taxon>Euteleostomi</taxon>
        <taxon>Actinopterygii</taxon>
        <taxon>Neopterygii</taxon>
        <taxon>Teleostei</taxon>
        <taxon>Ostariophysi</taxon>
        <taxon>Siluriformes</taxon>
        <taxon>Sisoridae</taxon>
        <taxon>Sisorinae</taxon>
        <taxon>Bagarius</taxon>
    </lineage>
</organism>
<keyword evidence="3" id="KW-0963">Cytoplasm</keyword>
<dbReference type="SMART" id="SM00537">
    <property type="entry name" value="DCX"/>
    <property type="match status" value="2"/>
</dbReference>
<feature type="region of interest" description="Disordered" evidence="6">
    <location>
        <begin position="276"/>
        <end position="306"/>
    </location>
</feature>
<feature type="compositionally biased region" description="Low complexity" evidence="6">
    <location>
        <begin position="987"/>
        <end position="997"/>
    </location>
</feature>
<feature type="compositionally biased region" description="Basic and acidic residues" evidence="6">
    <location>
        <begin position="1340"/>
        <end position="1353"/>
    </location>
</feature>
<evidence type="ECO:0000256" key="6">
    <source>
        <dbReference type="SAM" id="MobiDB-lite"/>
    </source>
</evidence>
<feature type="compositionally biased region" description="Polar residues" evidence="6">
    <location>
        <begin position="845"/>
        <end position="876"/>
    </location>
</feature>
<feature type="compositionally biased region" description="Polar residues" evidence="6">
    <location>
        <begin position="1863"/>
        <end position="1881"/>
    </location>
</feature>
<keyword evidence="5" id="KW-0966">Cell projection</keyword>
<feature type="compositionally biased region" description="Low complexity" evidence="6">
    <location>
        <begin position="1235"/>
        <end position="1245"/>
    </location>
</feature>
<accession>A0A556U927</accession>
<dbReference type="PANTHER" id="PTHR23005:SF3">
    <property type="entry name" value="RETINITIS PIGMENTOSA 1-LIKE 1 PROTEIN"/>
    <property type="match status" value="1"/>
</dbReference>
<feature type="compositionally biased region" description="Polar residues" evidence="6">
    <location>
        <begin position="1293"/>
        <end position="1308"/>
    </location>
</feature>
<feature type="region of interest" description="Disordered" evidence="6">
    <location>
        <begin position="1823"/>
        <end position="1886"/>
    </location>
</feature>
<feature type="region of interest" description="Disordered" evidence="6">
    <location>
        <begin position="1178"/>
        <end position="1218"/>
    </location>
</feature>
<dbReference type="Pfam" id="PF03607">
    <property type="entry name" value="DCX"/>
    <property type="match status" value="2"/>
</dbReference>
<feature type="compositionally biased region" description="Polar residues" evidence="6">
    <location>
        <begin position="283"/>
        <end position="306"/>
    </location>
</feature>